<keyword evidence="12 15" id="KW-0378">Hydrolase</keyword>
<dbReference type="CDD" id="cd10845">
    <property type="entry name" value="DSRM_RNAse_III_family"/>
    <property type="match status" value="1"/>
</dbReference>
<dbReference type="InterPro" id="IPR011907">
    <property type="entry name" value="RNase_III"/>
</dbReference>
<dbReference type="AlphaFoldDB" id="A0A1E7Z7V8"/>
<keyword evidence="11 15" id="KW-0255">Endonuclease</keyword>
<evidence type="ECO:0000256" key="6">
    <source>
        <dbReference type="ARBA" id="ARBA00022552"/>
    </source>
</evidence>
<evidence type="ECO:0000256" key="15">
    <source>
        <dbReference type="HAMAP-Rule" id="MF_00104"/>
    </source>
</evidence>
<feature type="domain" description="RNase III" evidence="17">
    <location>
        <begin position="7"/>
        <end position="129"/>
    </location>
</feature>
<evidence type="ECO:0000313" key="18">
    <source>
        <dbReference type="EMBL" id="OFC69542.1"/>
    </source>
</evidence>
<feature type="active site" evidence="15">
    <location>
        <position position="118"/>
    </location>
</feature>
<dbReference type="GO" id="GO:0006364">
    <property type="term" value="P:rRNA processing"/>
    <property type="evidence" value="ECO:0007669"/>
    <property type="project" value="UniProtKB-UniRule"/>
</dbReference>
<evidence type="ECO:0000256" key="14">
    <source>
        <dbReference type="ARBA" id="ARBA00022884"/>
    </source>
</evidence>
<keyword evidence="10 15" id="KW-0479">Metal-binding</keyword>
<evidence type="ECO:0000256" key="2">
    <source>
        <dbReference type="ARBA" id="ARBA00004496"/>
    </source>
</evidence>
<evidence type="ECO:0000256" key="12">
    <source>
        <dbReference type="ARBA" id="ARBA00022801"/>
    </source>
</evidence>
<dbReference type="InterPro" id="IPR036389">
    <property type="entry name" value="RNase_III_sf"/>
</dbReference>
<accession>A0A1E7Z7V8</accession>
<gene>
    <name evidence="15" type="primary">rnc</name>
    <name evidence="18" type="ORF">BFC18_17615</name>
</gene>
<evidence type="ECO:0000256" key="5">
    <source>
        <dbReference type="ARBA" id="ARBA00022490"/>
    </source>
</evidence>
<evidence type="ECO:0000256" key="3">
    <source>
        <dbReference type="ARBA" id="ARBA00010183"/>
    </source>
</evidence>
<dbReference type="GO" id="GO:0005737">
    <property type="term" value="C:cytoplasm"/>
    <property type="evidence" value="ECO:0007669"/>
    <property type="project" value="UniProtKB-SubCell"/>
</dbReference>
<comment type="similarity">
    <text evidence="3">Belongs to the ribonuclease III family.</text>
</comment>
<dbReference type="EMBL" id="MDHN01000039">
    <property type="protein sequence ID" value="OFC69542.1"/>
    <property type="molecule type" value="Genomic_DNA"/>
</dbReference>
<dbReference type="SUPFAM" id="SSF54768">
    <property type="entry name" value="dsRNA-binding domain-like"/>
    <property type="match status" value="1"/>
</dbReference>
<evidence type="ECO:0000259" key="17">
    <source>
        <dbReference type="PROSITE" id="PS50142"/>
    </source>
</evidence>
<dbReference type="FunFam" id="3.30.160.20:FF:000003">
    <property type="entry name" value="Ribonuclease 3"/>
    <property type="match status" value="1"/>
</dbReference>
<dbReference type="RefSeq" id="WP_070126684.1">
    <property type="nucleotide sequence ID" value="NZ_MDHN01000039.1"/>
</dbReference>
<dbReference type="GO" id="GO:0010468">
    <property type="term" value="P:regulation of gene expression"/>
    <property type="evidence" value="ECO:0007669"/>
    <property type="project" value="TreeGrafter"/>
</dbReference>
<dbReference type="Pfam" id="PF00035">
    <property type="entry name" value="dsrm"/>
    <property type="match status" value="1"/>
</dbReference>
<dbReference type="PROSITE" id="PS50137">
    <property type="entry name" value="DS_RBD"/>
    <property type="match status" value="1"/>
</dbReference>
<protein>
    <recommendedName>
        <fullName evidence="15">Ribonuclease 3</fullName>
        <ecNumber evidence="15">3.1.26.3</ecNumber>
    </recommendedName>
    <alternativeName>
        <fullName evidence="15">Ribonuclease III</fullName>
        <shortName evidence="15">RNase III</shortName>
    </alternativeName>
</protein>
<dbReference type="HAMAP" id="MF_00104">
    <property type="entry name" value="RNase_III"/>
    <property type="match status" value="1"/>
</dbReference>
<dbReference type="OrthoDB" id="9805026at2"/>
<evidence type="ECO:0000256" key="8">
    <source>
        <dbReference type="ARBA" id="ARBA00022694"/>
    </source>
</evidence>
<feature type="binding site" evidence="15">
    <location>
        <position position="42"/>
    </location>
    <ligand>
        <name>Mg(2+)</name>
        <dbReference type="ChEBI" id="CHEBI:18420"/>
    </ligand>
</feature>
<keyword evidence="15" id="KW-0699">rRNA-binding</keyword>
<dbReference type="SMART" id="SM00535">
    <property type="entry name" value="RIBOc"/>
    <property type="match status" value="1"/>
</dbReference>
<sequence length="229" mass="25479">MQGIDRYARLSKLLDYRFKDEGLLEQALTHRSAAKKHNERLEFLGDAVLGMVVADALFARFPTVPEGKLTRMRSTLVKGDTLAEMAKEAGVGELLKLGQGELKSGGHRRSSILADAVEAILGAIYLDDGIDTVRGVILRLWSDRIDRLDPNEHPKDSKTRLQEYLQSRREPLPVYEVVTISGKDHAQTFEVSCTVARLDAPVFGVGNSRRKAEQQAAKETLEKLEHASE</sequence>
<evidence type="ECO:0000256" key="1">
    <source>
        <dbReference type="ARBA" id="ARBA00000109"/>
    </source>
</evidence>
<feature type="binding site" evidence="15">
    <location>
        <position position="118"/>
    </location>
    <ligand>
        <name>Mg(2+)</name>
        <dbReference type="ChEBI" id="CHEBI:18420"/>
    </ligand>
</feature>
<keyword evidence="19" id="KW-1185">Reference proteome</keyword>
<dbReference type="GO" id="GO:0042802">
    <property type="term" value="F:identical protein binding"/>
    <property type="evidence" value="ECO:0007669"/>
    <property type="project" value="UniProtKB-ARBA"/>
</dbReference>
<name>A0A1E7Z7V8_9ALTE</name>
<dbReference type="GO" id="GO:0003725">
    <property type="term" value="F:double-stranded RNA binding"/>
    <property type="evidence" value="ECO:0007669"/>
    <property type="project" value="TreeGrafter"/>
</dbReference>
<dbReference type="InterPro" id="IPR000999">
    <property type="entry name" value="RNase_III_dom"/>
</dbReference>
<dbReference type="SUPFAM" id="SSF69065">
    <property type="entry name" value="RNase III domain-like"/>
    <property type="match status" value="1"/>
</dbReference>
<dbReference type="PANTHER" id="PTHR11207:SF0">
    <property type="entry name" value="RIBONUCLEASE 3"/>
    <property type="match status" value="1"/>
</dbReference>
<dbReference type="FunFam" id="1.10.1520.10:FF:000001">
    <property type="entry name" value="Ribonuclease 3"/>
    <property type="match status" value="1"/>
</dbReference>
<dbReference type="Gene3D" id="1.10.1520.10">
    <property type="entry name" value="Ribonuclease III domain"/>
    <property type="match status" value="1"/>
</dbReference>
<feature type="active site" evidence="15">
    <location>
        <position position="46"/>
    </location>
</feature>
<dbReference type="SMART" id="SM00358">
    <property type="entry name" value="DSRM"/>
    <property type="match status" value="1"/>
</dbReference>
<dbReference type="NCBIfam" id="TIGR02191">
    <property type="entry name" value="RNaseIII"/>
    <property type="match status" value="1"/>
</dbReference>
<proteinExistence type="inferred from homology"/>
<evidence type="ECO:0000256" key="10">
    <source>
        <dbReference type="ARBA" id="ARBA00022723"/>
    </source>
</evidence>
<keyword evidence="6 15" id="KW-0698">rRNA processing</keyword>
<comment type="subunit">
    <text evidence="4 15">Homodimer.</text>
</comment>
<dbReference type="GO" id="GO:0008033">
    <property type="term" value="P:tRNA processing"/>
    <property type="evidence" value="ECO:0007669"/>
    <property type="project" value="UniProtKB-KW"/>
</dbReference>
<dbReference type="Gene3D" id="3.30.160.20">
    <property type="match status" value="1"/>
</dbReference>
<evidence type="ECO:0000256" key="4">
    <source>
        <dbReference type="ARBA" id="ARBA00011738"/>
    </source>
</evidence>
<dbReference type="GO" id="GO:0006397">
    <property type="term" value="P:mRNA processing"/>
    <property type="evidence" value="ECO:0007669"/>
    <property type="project" value="UniProtKB-UniRule"/>
</dbReference>
<dbReference type="PROSITE" id="PS50142">
    <property type="entry name" value="RNASE_3_2"/>
    <property type="match status" value="1"/>
</dbReference>
<evidence type="ECO:0000256" key="9">
    <source>
        <dbReference type="ARBA" id="ARBA00022722"/>
    </source>
</evidence>
<keyword evidence="5 15" id="KW-0963">Cytoplasm</keyword>
<keyword evidence="8 15" id="KW-0819">tRNA processing</keyword>
<comment type="catalytic activity">
    <reaction evidence="1 15">
        <text>Endonucleolytic cleavage to 5'-phosphomonoester.</text>
        <dbReference type="EC" id="3.1.26.3"/>
    </reaction>
</comment>
<feature type="binding site" evidence="15">
    <location>
        <position position="115"/>
    </location>
    <ligand>
        <name>Mg(2+)</name>
        <dbReference type="ChEBI" id="CHEBI:18420"/>
    </ligand>
</feature>
<evidence type="ECO:0000256" key="11">
    <source>
        <dbReference type="ARBA" id="ARBA00022759"/>
    </source>
</evidence>
<dbReference type="Proteomes" id="UP000175691">
    <property type="component" value="Unassembled WGS sequence"/>
</dbReference>
<dbReference type="PANTHER" id="PTHR11207">
    <property type="entry name" value="RIBONUCLEASE III"/>
    <property type="match status" value="1"/>
</dbReference>
<dbReference type="PROSITE" id="PS00517">
    <property type="entry name" value="RNASE_3_1"/>
    <property type="match status" value="1"/>
</dbReference>
<dbReference type="InterPro" id="IPR014720">
    <property type="entry name" value="dsRBD_dom"/>
</dbReference>
<evidence type="ECO:0000313" key="19">
    <source>
        <dbReference type="Proteomes" id="UP000175691"/>
    </source>
</evidence>
<organism evidence="18 19">
    <name type="scientific">Alteromonas confluentis</name>
    <dbReference type="NCBI Taxonomy" id="1656094"/>
    <lineage>
        <taxon>Bacteria</taxon>
        <taxon>Pseudomonadati</taxon>
        <taxon>Pseudomonadota</taxon>
        <taxon>Gammaproteobacteria</taxon>
        <taxon>Alteromonadales</taxon>
        <taxon>Alteromonadaceae</taxon>
        <taxon>Alteromonas/Salinimonas group</taxon>
        <taxon>Alteromonas</taxon>
    </lineage>
</organism>
<comment type="subcellular location">
    <subcellularLocation>
        <location evidence="2 15">Cytoplasm</location>
    </subcellularLocation>
</comment>
<comment type="cofactor">
    <cofactor evidence="15">
        <name>Mg(2+)</name>
        <dbReference type="ChEBI" id="CHEBI:18420"/>
    </cofactor>
</comment>
<dbReference type="EC" id="3.1.26.3" evidence="15"/>
<keyword evidence="7 15" id="KW-0507">mRNA processing</keyword>
<reference evidence="18 19" key="1">
    <citation type="submission" date="2016-08" db="EMBL/GenBank/DDBJ databases">
        <authorList>
            <person name="Seilhamer J.J."/>
        </authorList>
    </citation>
    <scope>NUCLEOTIDE SEQUENCE [LARGE SCALE GENOMIC DNA]</scope>
    <source>
        <strain evidence="18 19">KCTC 42603</strain>
    </source>
</reference>
<comment type="function">
    <text evidence="15">Digests double-stranded RNA. Involved in the processing of primary rRNA transcript to yield the immediate precursors to the large and small rRNAs (23S and 16S). Processes some mRNAs, and tRNAs when they are encoded in the rRNA operon. Processes pre-crRNA and tracrRNA of type II CRISPR loci if present in the organism.</text>
</comment>
<dbReference type="Pfam" id="PF14622">
    <property type="entry name" value="Ribonucleas_3_3"/>
    <property type="match status" value="1"/>
</dbReference>
<dbReference type="GO" id="GO:0004525">
    <property type="term" value="F:ribonuclease III activity"/>
    <property type="evidence" value="ECO:0007669"/>
    <property type="project" value="UniProtKB-UniRule"/>
</dbReference>
<dbReference type="GO" id="GO:0046872">
    <property type="term" value="F:metal ion binding"/>
    <property type="evidence" value="ECO:0007669"/>
    <property type="project" value="UniProtKB-KW"/>
</dbReference>
<comment type="caution">
    <text evidence="18">The sequence shown here is derived from an EMBL/GenBank/DDBJ whole genome shotgun (WGS) entry which is preliminary data.</text>
</comment>
<keyword evidence="14 15" id="KW-0694">RNA-binding</keyword>
<feature type="domain" description="DRBM" evidence="16">
    <location>
        <begin position="156"/>
        <end position="226"/>
    </location>
</feature>
<dbReference type="GO" id="GO:0019843">
    <property type="term" value="F:rRNA binding"/>
    <property type="evidence" value="ECO:0007669"/>
    <property type="project" value="UniProtKB-KW"/>
</dbReference>
<evidence type="ECO:0000259" key="16">
    <source>
        <dbReference type="PROSITE" id="PS50137"/>
    </source>
</evidence>
<dbReference type="STRING" id="1656094.BFC18_17615"/>
<keyword evidence="9 15" id="KW-0540">Nuclease</keyword>
<evidence type="ECO:0000256" key="7">
    <source>
        <dbReference type="ARBA" id="ARBA00022664"/>
    </source>
</evidence>
<dbReference type="CDD" id="cd00593">
    <property type="entry name" value="RIBOc"/>
    <property type="match status" value="1"/>
</dbReference>
<evidence type="ECO:0000256" key="13">
    <source>
        <dbReference type="ARBA" id="ARBA00022842"/>
    </source>
</evidence>
<keyword evidence="13 15" id="KW-0460">Magnesium</keyword>